<dbReference type="PROSITE" id="PS01124">
    <property type="entry name" value="HTH_ARAC_FAMILY_2"/>
    <property type="match status" value="1"/>
</dbReference>
<dbReference type="AlphaFoldDB" id="A0A2G0E8A9"/>
<dbReference type="GO" id="GO:0003700">
    <property type="term" value="F:DNA-binding transcription factor activity"/>
    <property type="evidence" value="ECO:0007669"/>
    <property type="project" value="InterPro"/>
</dbReference>
<dbReference type="Pfam" id="PF00072">
    <property type="entry name" value="Response_reg"/>
    <property type="match status" value="1"/>
</dbReference>
<dbReference type="InterPro" id="IPR020449">
    <property type="entry name" value="Tscrpt_reg_AraC-type_HTH"/>
</dbReference>
<feature type="modified residue" description="4-aspartylphosphate" evidence="4">
    <location>
        <position position="56"/>
    </location>
</feature>
<reference evidence="7 8" key="1">
    <citation type="submission" date="2017-10" db="EMBL/GenBank/DDBJ databases">
        <title>Draft genomes of the Enterococcus faecium isolated from human feces before and after Helicobacter pylori eradication therapy.</title>
        <authorList>
            <person name="Prianichniikov N.A."/>
            <person name="Glushchenko O.E."/>
            <person name="Malakhova M.V."/>
        </authorList>
    </citation>
    <scope>NUCLEOTIDE SEQUENCE [LARGE SCALE GENOMIC DNA]</scope>
    <source>
        <strain evidence="7 8">Hp_5-7</strain>
    </source>
</reference>
<proteinExistence type="predicted"/>
<keyword evidence="2 7" id="KW-0238">DNA-binding</keyword>
<evidence type="ECO:0000256" key="1">
    <source>
        <dbReference type="ARBA" id="ARBA00023015"/>
    </source>
</evidence>
<evidence type="ECO:0000259" key="5">
    <source>
        <dbReference type="PROSITE" id="PS01124"/>
    </source>
</evidence>
<feature type="domain" description="HTH araC/xylS-type" evidence="5">
    <location>
        <begin position="400"/>
        <end position="498"/>
    </location>
</feature>
<dbReference type="PRINTS" id="PR00032">
    <property type="entry name" value="HTHARAC"/>
</dbReference>
<sequence length="502" mass="58078">MPIRVILIDDEQTILDGMKQLINWSEHGFQLIGTFSSPSKALDFSLAHAIDIVVTDVMMPELNGIELSRLLKQQQPETQILILSSYDEFDMVKDSFKEGVADYLLKPRLSPDFFLNSLTAVSQKIKKKPNKSPITDRYEQICENLSQQIAGQTRPLLDPLLFEHTLFFLLYTEKRPFSSKQGSKQKQSIIHSLMDSDDLFTIYPFSTFSEESGYVINTDSKNTLRKFVQKFRQEIFPGDFFVVSDSFAIQDINEIFQEIRNCTKGQRFYHKAKNLAYQHELLPLSTNHEQQASSYLTKIVHKDYALAVKELEGFFTTILEQPIDPAYLKHEAINRFYALLNALADEYVGNEELSLLKIALPSLLADAEYLEDFSIVVKETLEKLTHFSANAIKDNFDILTLIYEFVQENYEKEINLQLLSEKYHFSYSYLSAIFTEKFGINFSKYLKKVRISKAKLFLTETRLTLTEICEKVGYTELGYFSRVFKEETGMTPSQYRKGTFVK</sequence>
<feature type="domain" description="Response regulatory" evidence="6">
    <location>
        <begin position="4"/>
        <end position="121"/>
    </location>
</feature>
<dbReference type="InterPro" id="IPR018060">
    <property type="entry name" value="HTH_AraC"/>
</dbReference>
<dbReference type="InterPro" id="IPR018062">
    <property type="entry name" value="HTH_AraC-typ_CS"/>
</dbReference>
<evidence type="ECO:0000256" key="2">
    <source>
        <dbReference type="ARBA" id="ARBA00023125"/>
    </source>
</evidence>
<dbReference type="Proteomes" id="UP000224303">
    <property type="component" value="Unassembled WGS sequence"/>
</dbReference>
<evidence type="ECO:0000259" key="6">
    <source>
        <dbReference type="PROSITE" id="PS50110"/>
    </source>
</evidence>
<dbReference type="Pfam" id="PF12833">
    <property type="entry name" value="HTH_18"/>
    <property type="match status" value="1"/>
</dbReference>
<dbReference type="Gene3D" id="1.10.10.60">
    <property type="entry name" value="Homeodomain-like"/>
    <property type="match status" value="2"/>
</dbReference>
<protein>
    <submittedName>
        <fullName evidence="7">DNA-binding response regulator</fullName>
    </submittedName>
</protein>
<evidence type="ECO:0000256" key="3">
    <source>
        <dbReference type="ARBA" id="ARBA00023163"/>
    </source>
</evidence>
<dbReference type="PANTHER" id="PTHR43280">
    <property type="entry name" value="ARAC-FAMILY TRANSCRIPTIONAL REGULATOR"/>
    <property type="match status" value="1"/>
</dbReference>
<dbReference type="CDD" id="cd17536">
    <property type="entry name" value="REC_YesN-like"/>
    <property type="match status" value="1"/>
</dbReference>
<evidence type="ECO:0000256" key="4">
    <source>
        <dbReference type="PROSITE-ProRule" id="PRU00169"/>
    </source>
</evidence>
<dbReference type="InterPro" id="IPR001789">
    <property type="entry name" value="Sig_transdc_resp-reg_receiver"/>
</dbReference>
<dbReference type="PROSITE" id="PS50110">
    <property type="entry name" value="RESPONSE_REGULATORY"/>
    <property type="match status" value="1"/>
</dbReference>
<evidence type="ECO:0000313" key="8">
    <source>
        <dbReference type="Proteomes" id="UP000224303"/>
    </source>
</evidence>
<dbReference type="InterPro" id="IPR011006">
    <property type="entry name" value="CheY-like_superfamily"/>
</dbReference>
<name>A0A2G0E8A9_ENTFC</name>
<dbReference type="Gene3D" id="3.40.50.2300">
    <property type="match status" value="1"/>
</dbReference>
<accession>A0A2G0E8A9</accession>
<dbReference type="SMART" id="SM00448">
    <property type="entry name" value="REC"/>
    <property type="match status" value="1"/>
</dbReference>
<evidence type="ECO:0000313" key="7">
    <source>
        <dbReference type="EMBL" id="PHL20694.1"/>
    </source>
</evidence>
<dbReference type="PROSITE" id="PS00041">
    <property type="entry name" value="HTH_ARAC_FAMILY_1"/>
    <property type="match status" value="1"/>
</dbReference>
<gene>
    <name evidence="7" type="ORF">CQR37_12740</name>
</gene>
<dbReference type="EMBL" id="PCGC01000043">
    <property type="protein sequence ID" value="PHL20694.1"/>
    <property type="molecule type" value="Genomic_DNA"/>
</dbReference>
<keyword evidence="1" id="KW-0805">Transcription regulation</keyword>
<dbReference type="GO" id="GO:0043565">
    <property type="term" value="F:sequence-specific DNA binding"/>
    <property type="evidence" value="ECO:0007669"/>
    <property type="project" value="InterPro"/>
</dbReference>
<dbReference type="PANTHER" id="PTHR43280:SF28">
    <property type="entry name" value="HTH-TYPE TRANSCRIPTIONAL ACTIVATOR RHAS"/>
    <property type="match status" value="1"/>
</dbReference>
<comment type="caution">
    <text evidence="7">The sequence shown here is derived from an EMBL/GenBank/DDBJ whole genome shotgun (WGS) entry which is preliminary data.</text>
</comment>
<keyword evidence="4" id="KW-0597">Phosphoprotein</keyword>
<keyword evidence="3" id="KW-0804">Transcription</keyword>
<dbReference type="GO" id="GO:0000160">
    <property type="term" value="P:phosphorelay signal transduction system"/>
    <property type="evidence" value="ECO:0007669"/>
    <property type="project" value="InterPro"/>
</dbReference>
<dbReference type="SUPFAM" id="SSF46689">
    <property type="entry name" value="Homeodomain-like"/>
    <property type="match status" value="1"/>
</dbReference>
<dbReference type="SUPFAM" id="SSF52172">
    <property type="entry name" value="CheY-like"/>
    <property type="match status" value="1"/>
</dbReference>
<dbReference type="SMART" id="SM00342">
    <property type="entry name" value="HTH_ARAC"/>
    <property type="match status" value="1"/>
</dbReference>
<organism evidence="7 8">
    <name type="scientific">Enterococcus faecium</name>
    <name type="common">Streptococcus faecium</name>
    <dbReference type="NCBI Taxonomy" id="1352"/>
    <lineage>
        <taxon>Bacteria</taxon>
        <taxon>Bacillati</taxon>
        <taxon>Bacillota</taxon>
        <taxon>Bacilli</taxon>
        <taxon>Lactobacillales</taxon>
        <taxon>Enterococcaceae</taxon>
        <taxon>Enterococcus</taxon>
    </lineage>
</organism>
<dbReference type="InterPro" id="IPR009057">
    <property type="entry name" value="Homeodomain-like_sf"/>
</dbReference>